<gene>
    <name evidence="2" type="ORF">B0T20DRAFT_337008</name>
</gene>
<feature type="domain" description="Ecp2 effector protein-like" evidence="1">
    <location>
        <begin position="3"/>
        <end position="99"/>
    </location>
</feature>
<dbReference type="AlphaFoldDB" id="A0AAE0PME4"/>
<comment type="caution">
    <text evidence="2">The sequence shown here is derived from an EMBL/GenBank/DDBJ whole genome shotgun (WGS) entry which is preliminary data.</text>
</comment>
<reference evidence="2" key="2">
    <citation type="submission" date="2023-07" db="EMBL/GenBank/DDBJ databases">
        <authorList>
            <consortium name="Lawrence Berkeley National Laboratory"/>
            <person name="Haridas S."/>
            <person name="Hensen N."/>
            <person name="Bonometti L."/>
            <person name="Westerberg I."/>
            <person name="Brannstrom I.O."/>
            <person name="Guillou S."/>
            <person name="Cros-Aarteil S."/>
            <person name="Calhoun S."/>
            <person name="Kuo A."/>
            <person name="Mondo S."/>
            <person name="Pangilinan J."/>
            <person name="Riley R."/>
            <person name="LaButti K."/>
            <person name="Andreopoulos B."/>
            <person name="Lipzen A."/>
            <person name="Chen C."/>
            <person name="Yanf M."/>
            <person name="Daum C."/>
            <person name="Ng V."/>
            <person name="Clum A."/>
            <person name="Steindorff A."/>
            <person name="Ohm R."/>
            <person name="Martin F."/>
            <person name="Silar P."/>
            <person name="Natvig D."/>
            <person name="Lalanne C."/>
            <person name="Gautier V."/>
            <person name="Ament-velasquez S.L."/>
            <person name="Kruys A."/>
            <person name="Hutchinson M.I."/>
            <person name="Powell A.J."/>
            <person name="Barry K."/>
            <person name="Miller A.N."/>
            <person name="Grigoriev I.V."/>
            <person name="Debuchy R."/>
            <person name="Gladieux P."/>
            <person name="Thoren M.H."/>
            <person name="Johannesson H."/>
        </authorList>
    </citation>
    <scope>NUCLEOTIDE SEQUENCE</scope>
    <source>
        <strain evidence="2">FGSC 1904</strain>
    </source>
</reference>
<name>A0AAE0PME4_SORBR</name>
<dbReference type="Proteomes" id="UP001281003">
    <property type="component" value="Unassembled WGS sequence"/>
</dbReference>
<dbReference type="Pfam" id="PF14856">
    <property type="entry name" value="Hce2"/>
    <property type="match status" value="1"/>
</dbReference>
<reference evidence="2" key="1">
    <citation type="journal article" date="2023" name="Mol. Phylogenet. Evol.">
        <title>Genome-scale phylogeny and comparative genomics of the fungal order Sordariales.</title>
        <authorList>
            <person name="Hensen N."/>
            <person name="Bonometti L."/>
            <person name="Westerberg I."/>
            <person name="Brannstrom I.O."/>
            <person name="Guillou S."/>
            <person name="Cros-Aarteil S."/>
            <person name="Calhoun S."/>
            <person name="Haridas S."/>
            <person name="Kuo A."/>
            <person name="Mondo S."/>
            <person name="Pangilinan J."/>
            <person name="Riley R."/>
            <person name="LaButti K."/>
            <person name="Andreopoulos B."/>
            <person name="Lipzen A."/>
            <person name="Chen C."/>
            <person name="Yan M."/>
            <person name="Daum C."/>
            <person name="Ng V."/>
            <person name="Clum A."/>
            <person name="Steindorff A."/>
            <person name="Ohm R.A."/>
            <person name="Martin F."/>
            <person name="Silar P."/>
            <person name="Natvig D.O."/>
            <person name="Lalanne C."/>
            <person name="Gautier V."/>
            <person name="Ament-Velasquez S.L."/>
            <person name="Kruys A."/>
            <person name="Hutchinson M.I."/>
            <person name="Powell A.J."/>
            <person name="Barry K."/>
            <person name="Miller A.N."/>
            <person name="Grigoriev I.V."/>
            <person name="Debuchy R."/>
            <person name="Gladieux P."/>
            <person name="Hiltunen Thoren M."/>
            <person name="Johannesson H."/>
        </authorList>
    </citation>
    <scope>NUCLEOTIDE SEQUENCE</scope>
    <source>
        <strain evidence="2">FGSC 1904</strain>
    </source>
</reference>
<accession>A0AAE0PME4</accession>
<dbReference type="InterPro" id="IPR029226">
    <property type="entry name" value="Ecp2-like"/>
</dbReference>
<proteinExistence type="predicted"/>
<evidence type="ECO:0000313" key="3">
    <source>
        <dbReference type="Proteomes" id="UP001281003"/>
    </source>
</evidence>
<protein>
    <submittedName>
        <fullName evidence="2">Ecp2 effector protein</fullName>
    </submittedName>
</protein>
<feature type="non-terminal residue" evidence="2">
    <location>
        <position position="116"/>
    </location>
</feature>
<dbReference type="EMBL" id="JAUTDP010000001">
    <property type="protein sequence ID" value="KAK3402703.1"/>
    <property type="molecule type" value="Genomic_DNA"/>
</dbReference>
<sequence>NENEIINETSAGSPLIADCRQIIKNISKGATWSYSTAQRHRKLVSHASCALGIERDGGESKAETAKVGNTDVEDIINGLAKLAEKRGDIRMGGKVSMKCQNLVQMRRVKIWFAVYH</sequence>
<keyword evidence="3" id="KW-1185">Reference proteome</keyword>
<organism evidence="2 3">
    <name type="scientific">Sordaria brevicollis</name>
    <dbReference type="NCBI Taxonomy" id="83679"/>
    <lineage>
        <taxon>Eukaryota</taxon>
        <taxon>Fungi</taxon>
        <taxon>Dikarya</taxon>
        <taxon>Ascomycota</taxon>
        <taxon>Pezizomycotina</taxon>
        <taxon>Sordariomycetes</taxon>
        <taxon>Sordariomycetidae</taxon>
        <taxon>Sordariales</taxon>
        <taxon>Sordariaceae</taxon>
        <taxon>Sordaria</taxon>
    </lineage>
</organism>
<evidence type="ECO:0000259" key="1">
    <source>
        <dbReference type="Pfam" id="PF14856"/>
    </source>
</evidence>
<evidence type="ECO:0000313" key="2">
    <source>
        <dbReference type="EMBL" id="KAK3402703.1"/>
    </source>
</evidence>
<feature type="non-terminal residue" evidence="2">
    <location>
        <position position="1"/>
    </location>
</feature>